<dbReference type="STRING" id="454171.CP488_01479"/>
<keyword evidence="4" id="KW-1185">Reference proteome</keyword>
<evidence type="ECO:0000313" key="3">
    <source>
        <dbReference type="EMBL" id="CCW36405.1"/>
    </source>
</evidence>
<evidence type="ECO:0000256" key="1">
    <source>
        <dbReference type="ARBA" id="ARBA00010116"/>
    </source>
</evidence>
<evidence type="ECO:0000259" key="2">
    <source>
        <dbReference type="PROSITE" id="PS51127"/>
    </source>
</evidence>
<feature type="domain" description="Big-1" evidence="2">
    <location>
        <begin position="18"/>
        <end position="111"/>
    </location>
</feature>
<dbReference type="InterPro" id="IPR008964">
    <property type="entry name" value="Invasin/intimin_cell_adhesion"/>
</dbReference>
<dbReference type="PROSITE" id="PS51127">
    <property type="entry name" value="BIG1"/>
    <property type="match status" value="1"/>
</dbReference>
<dbReference type="InterPro" id="IPR003344">
    <property type="entry name" value="Big_1_dom"/>
</dbReference>
<dbReference type="InParanoid" id="S0EWW0"/>
<dbReference type="Gene3D" id="2.60.40.10">
    <property type="entry name" value="Immunoglobulins"/>
    <property type="match status" value="1"/>
</dbReference>
<dbReference type="SUPFAM" id="SSF49373">
    <property type="entry name" value="Invasin/intimin cell-adhesion fragments"/>
    <property type="match status" value="1"/>
</dbReference>
<protein>
    <submittedName>
        <fullName evidence="3">Organic solvent tolerance protein OstA</fullName>
    </submittedName>
</protein>
<dbReference type="InterPro" id="IPR013783">
    <property type="entry name" value="Ig-like_fold"/>
</dbReference>
<dbReference type="PANTHER" id="PTHR30189">
    <property type="entry name" value="LPS-ASSEMBLY PROTEIN"/>
    <property type="match status" value="1"/>
</dbReference>
<proteinExistence type="inferred from homology"/>
<organism evidence="3 4">
    <name type="scientific">Chthonomonas calidirosea (strain DSM 23976 / ICMP 18418 / T49)</name>
    <dbReference type="NCBI Taxonomy" id="1303518"/>
    <lineage>
        <taxon>Bacteria</taxon>
        <taxon>Bacillati</taxon>
        <taxon>Armatimonadota</taxon>
        <taxon>Chthonomonadia</taxon>
        <taxon>Chthonomonadales</taxon>
        <taxon>Chthonomonadaceae</taxon>
        <taxon>Chthonomonas</taxon>
    </lineage>
</organism>
<dbReference type="PANTHER" id="PTHR30189:SF1">
    <property type="entry name" value="LPS-ASSEMBLY PROTEIN LPTD"/>
    <property type="match status" value="1"/>
</dbReference>
<dbReference type="InterPro" id="IPR050218">
    <property type="entry name" value="LptD"/>
</dbReference>
<name>S0EWW0_CHTCT</name>
<dbReference type="Pfam" id="PF02369">
    <property type="entry name" value="Big_1"/>
    <property type="match status" value="1"/>
</dbReference>
<reference evidence="4" key="1">
    <citation type="submission" date="2013-03" db="EMBL/GenBank/DDBJ databases">
        <title>Genome sequence of Chthonomonas calidirosea, the first sequenced genome from the Armatimonadetes phylum (formally candidate division OP10).</title>
        <authorList>
            <person name="Lee K.C.Y."/>
            <person name="Morgan X.C."/>
            <person name="Dunfield P.F."/>
            <person name="Tamas I."/>
            <person name="Houghton K.M."/>
            <person name="Vyssotski M."/>
            <person name="Ryan J.L.J."/>
            <person name="Lagutin K."/>
            <person name="McDonald I.R."/>
            <person name="Stott M.B."/>
        </authorList>
    </citation>
    <scope>NUCLEOTIDE SEQUENCE [LARGE SCALE GENOMIC DNA]</scope>
    <source>
        <strain evidence="4">DSM 23976 / ICMP 18418 / T49</strain>
    </source>
</reference>
<gene>
    <name evidence="3" type="ORF">CCALI_02612</name>
</gene>
<dbReference type="SMART" id="SM00634">
    <property type="entry name" value="BID_1"/>
    <property type="match status" value="1"/>
</dbReference>
<evidence type="ECO:0000313" key="4">
    <source>
        <dbReference type="Proteomes" id="UP000014227"/>
    </source>
</evidence>
<dbReference type="GO" id="GO:1990351">
    <property type="term" value="C:transporter complex"/>
    <property type="evidence" value="ECO:0007669"/>
    <property type="project" value="TreeGrafter"/>
</dbReference>
<dbReference type="KEGG" id="ccz:CCALI_02612"/>
<dbReference type="AlphaFoldDB" id="S0EWW0"/>
<dbReference type="GO" id="GO:0009279">
    <property type="term" value="C:cell outer membrane"/>
    <property type="evidence" value="ECO:0007669"/>
    <property type="project" value="TreeGrafter"/>
</dbReference>
<sequence length="648" mass="71761">MTIGLCGLAHLALAQRSMVTLSATRDVILADGKQQTLIIADVRDQNGNPLNGATVLFQTTAGTLTQTRVTAVGGIAQTRLISAPFPTVAQVTAIAEGAGVGASNALQIEFTNDPEATVEGNNYVLFTGKYVAYSATDRIIEAFSVNGGSELSYRNFDIKADRIQFHCDDNAVVRAADNITLRRGKHVIHAIRLYYSLGTGMGYAIAKWNGSLQQVEITGVDLQMQKPHGIVPPAYFTMPQMQVKLVVVARSIAYFPGDKLQFTRPRFFQDNLQILSLPYYEMSLNSDQLFSDHFISVGSRGFGLELPFYYDLTPRSSGIIYLRHDQQLGRGYFSTDPGWSIDLMQSYSGTGEMRYEGSYGFTDLTRGGWGFQWTHTQEFSDSTQGAFALDFPHHTGLIGSLDLSTHGKLGRLGIDFNGGQTWVSPTETSLEGDLYLETNPSSYGFAKGWRYVFGTRYSSNYFRSSGSLASLSNASSEEITWRTFPAMPMLLDRRTTLNVSFTLGHMWTTNHLTGFTSQISLGLDRTLPNGGDINFGYDFLSTPNPAYNEDGKHRVSITYQVGRSKHFALGLSGTAFLDSPSASFLADAVYRLDSRWRLLASATLQHGNFLNYQDFELTIGRRIGARELQLTYSTYTKRIYIDLTSTNW</sequence>
<comment type="similarity">
    <text evidence="1">Belongs to the intimin/invasin family.</text>
</comment>
<dbReference type="PATRIC" id="fig|1303518.3.peg.2715"/>
<dbReference type="eggNOG" id="COG1452">
    <property type="taxonomic scope" value="Bacteria"/>
</dbReference>
<accession>S0EWW0</accession>
<dbReference type="EMBL" id="HF951689">
    <property type="protein sequence ID" value="CCW36405.1"/>
    <property type="molecule type" value="Genomic_DNA"/>
</dbReference>
<dbReference type="Proteomes" id="UP000014227">
    <property type="component" value="Chromosome I"/>
</dbReference>
<dbReference type="HOGENOM" id="CLU_422560_0_0_0"/>